<accession>A0A1A9X2J1</accession>
<organism evidence="2 3">
    <name type="scientific">Glossina brevipalpis</name>
    <dbReference type="NCBI Taxonomy" id="37001"/>
    <lineage>
        <taxon>Eukaryota</taxon>
        <taxon>Metazoa</taxon>
        <taxon>Ecdysozoa</taxon>
        <taxon>Arthropoda</taxon>
        <taxon>Hexapoda</taxon>
        <taxon>Insecta</taxon>
        <taxon>Pterygota</taxon>
        <taxon>Neoptera</taxon>
        <taxon>Endopterygota</taxon>
        <taxon>Diptera</taxon>
        <taxon>Brachycera</taxon>
        <taxon>Muscomorpha</taxon>
        <taxon>Hippoboscoidea</taxon>
        <taxon>Glossinidae</taxon>
        <taxon>Glossina</taxon>
    </lineage>
</organism>
<dbReference type="AlphaFoldDB" id="A0A1A9X2J1"/>
<evidence type="ECO:0000313" key="3">
    <source>
        <dbReference type="Proteomes" id="UP000091820"/>
    </source>
</evidence>
<keyword evidence="1" id="KW-1133">Transmembrane helix</keyword>
<dbReference type="VEuPathDB" id="VectorBase:GBRI041964"/>
<sequence>MTSKTLIGIMMLMLLLAISMVAVNERCKPEMPCVECPLFFQAQLVQNLMNRHNRNINAAIFEWNIILQRTLPWSWLCVKHDTLLLSGSSFTKKVAVPFELGKL</sequence>
<dbReference type="Proteomes" id="UP000091820">
    <property type="component" value="Unassembled WGS sequence"/>
</dbReference>
<keyword evidence="1" id="KW-0472">Membrane</keyword>
<reference evidence="3" key="1">
    <citation type="submission" date="2014-03" db="EMBL/GenBank/DDBJ databases">
        <authorList>
            <person name="Aksoy S."/>
            <person name="Warren W."/>
            <person name="Wilson R.K."/>
        </authorList>
    </citation>
    <scope>NUCLEOTIDE SEQUENCE [LARGE SCALE GENOMIC DNA]</scope>
    <source>
        <strain evidence="3">IAEA</strain>
    </source>
</reference>
<evidence type="ECO:0000256" key="1">
    <source>
        <dbReference type="SAM" id="Phobius"/>
    </source>
</evidence>
<feature type="transmembrane region" description="Helical" evidence="1">
    <location>
        <begin position="6"/>
        <end position="23"/>
    </location>
</feature>
<keyword evidence="3" id="KW-1185">Reference proteome</keyword>
<name>A0A1A9X2J1_9MUSC</name>
<keyword evidence="1" id="KW-0812">Transmembrane</keyword>
<protein>
    <submittedName>
        <fullName evidence="2">Uncharacterized protein</fullName>
    </submittedName>
</protein>
<reference evidence="2" key="2">
    <citation type="submission" date="2020-05" db="UniProtKB">
        <authorList>
            <consortium name="EnsemblMetazoa"/>
        </authorList>
    </citation>
    <scope>IDENTIFICATION</scope>
    <source>
        <strain evidence="2">IAEA</strain>
    </source>
</reference>
<proteinExistence type="predicted"/>
<evidence type="ECO:0000313" key="2">
    <source>
        <dbReference type="EnsemblMetazoa" id="GBRI041964-PA"/>
    </source>
</evidence>
<dbReference type="EnsemblMetazoa" id="GBRI041964-RA">
    <property type="protein sequence ID" value="GBRI041964-PA"/>
    <property type="gene ID" value="GBRI041964"/>
</dbReference>